<dbReference type="RefSeq" id="WP_345373970.1">
    <property type="nucleotide sequence ID" value="NZ_BAABJX010000053.1"/>
</dbReference>
<evidence type="ECO:0000256" key="4">
    <source>
        <dbReference type="ARBA" id="ARBA00023002"/>
    </source>
</evidence>
<evidence type="ECO:0000313" key="8">
    <source>
        <dbReference type="EMBL" id="GAA4846414.1"/>
    </source>
</evidence>
<evidence type="ECO:0000259" key="7">
    <source>
        <dbReference type="Pfam" id="PF01593"/>
    </source>
</evidence>
<dbReference type="PROSITE" id="PS51257">
    <property type="entry name" value="PROKAR_LIPOPROTEIN"/>
    <property type="match status" value="1"/>
</dbReference>
<evidence type="ECO:0000256" key="2">
    <source>
        <dbReference type="ARBA" id="ARBA00006046"/>
    </source>
</evidence>
<dbReference type="Proteomes" id="UP001500298">
    <property type="component" value="Unassembled WGS sequence"/>
</dbReference>
<dbReference type="InterPro" id="IPR036188">
    <property type="entry name" value="FAD/NAD-bd_sf"/>
</dbReference>
<evidence type="ECO:0000256" key="6">
    <source>
        <dbReference type="SAM" id="SignalP"/>
    </source>
</evidence>
<evidence type="ECO:0000313" key="9">
    <source>
        <dbReference type="Proteomes" id="UP001500298"/>
    </source>
</evidence>
<evidence type="ECO:0000256" key="1">
    <source>
        <dbReference type="ARBA" id="ARBA00004829"/>
    </source>
</evidence>
<accession>A0ABP9DM49</accession>
<gene>
    <name evidence="8" type="primary">crtI_2</name>
    <name evidence="8" type="ORF">GCM10023331_34010</name>
</gene>
<keyword evidence="4 5" id="KW-0560">Oxidoreductase</keyword>
<dbReference type="EMBL" id="BAABJX010000053">
    <property type="protein sequence ID" value="GAA4846414.1"/>
    <property type="molecule type" value="Genomic_DNA"/>
</dbReference>
<comment type="pathway">
    <text evidence="1 5">Carotenoid biosynthesis.</text>
</comment>
<comment type="similarity">
    <text evidence="2 5">Belongs to the carotenoid/retinoid oxidoreductase family.</text>
</comment>
<feature type="signal peptide" evidence="6">
    <location>
        <begin position="1"/>
        <end position="24"/>
    </location>
</feature>
<dbReference type="NCBIfam" id="TIGR02734">
    <property type="entry name" value="crtI_fam"/>
    <property type="match status" value="1"/>
</dbReference>
<keyword evidence="6" id="KW-0732">Signal</keyword>
<dbReference type="Pfam" id="PF01593">
    <property type="entry name" value="Amino_oxidase"/>
    <property type="match status" value="1"/>
</dbReference>
<dbReference type="PANTHER" id="PTHR43734:SF1">
    <property type="entry name" value="PHYTOENE DESATURASE"/>
    <property type="match status" value="1"/>
</dbReference>
<comment type="caution">
    <text evidence="8">The sequence shown here is derived from an EMBL/GenBank/DDBJ whole genome shotgun (WGS) entry which is preliminary data.</text>
</comment>
<sequence length="496" mass="56533">MENKVIIIGAGFSSLASACFLAQAGMSVTVLEKNNTAGGRARRLEEQGFTFDIGPTFYWMPDVFERFFAYFDKKPSDYYQLERLDPGYEVYFDKKTSFKVSGEVDKIYELFEEVEAGSAKHLQQFLKDARSNYEIAINDLVYKPGFSLSELVTWQTVTRVNKFFDNISSSIKRKIKNKRLVQLLEFPVLFLGAKPSTTPAFYNFMNYADFELGTWHPKGGMYEVVEGMKKLAEDLGVQFYFDQNVEKIITEKGKAKGVVANGITFDADVVLSGADYAHTESLLPVSERMYSESYWKKKTFAPSALLFYIGFNKKLENVSHHTLFFDTDFEKHAEYIYDLKQWPESPLFYGSFPSITDDHFAPEGKEAATILIPIAPGLEDSEALREKYFKEIIERMEKLTGQSLQDDIVFHKSYCINDFVEDYNAYKGNAYGLANTLFQTAYFRPKIKSKKVDNLYFTGQLTVPGPGVPPSLISGKIVSDQIISKLKPTKQHEKTV</sequence>
<dbReference type="InterPro" id="IPR014105">
    <property type="entry name" value="Carotenoid/retinoid_OxRdtase"/>
</dbReference>
<protein>
    <submittedName>
        <fullName evidence="8">Phytoene desaturase family protein</fullName>
    </submittedName>
</protein>
<keyword evidence="3 5" id="KW-0125">Carotenoid biosynthesis</keyword>
<evidence type="ECO:0000256" key="3">
    <source>
        <dbReference type="ARBA" id="ARBA00022746"/>
    </source>
</evidence>
<organism evidence="8 9">
    <name type="scientific">Algivirga pacifica</name>
    <dbReference type="NCBI Taxonomy" id="1162670"/>
    <lineage>
        <taxon>Bacteria</taxon>
        <taxon>Pseudomonadati</taxon>
        <taxon>Bacteroidota</taxon>
        <taxon>Cytophagia</taxon>
        <taxon>Cytophagales</taxon>
        <taxon>Flammeovirgaceae</taxon>
        <taxon>Algivirga</taxon>
    </lineage>
</organism>
<keyword evidence="9" id="KW-1185">Reference proteome</keyword>
<dbReference type="Gene3D" id="3.50.50.60">
    <property type="entry name" value="FAD/NAD(P)-binding domain"/>
    <property type="match status" value="2"/>
</dbReference>
<name>A0ABP9DM49_9BACT</name>
<reference evidence="9" key="1">
    <citation type="journal article" date="2019" name="Int. J. Syst. Evol. Microbiol.">
        <title>The Global Catalogue of Microorganisms (GCM) 10K type strain sequencing project: providing services to taxonomists for standard genome sequencing and annotation.</title>
        <authorList>
            <consortium name="The Broad Institute Genomics Platform"/>
            <consortium name="The Broad Institute Genome Sequencing Center for Infectious Disease"/>
            <person name="Wu L."/>
            <person name="Ma J."/>
        </authorList>
    </citation>
    <scope>NUCLEOTIDE SEQUENCE [LARGE SCALE GENOMIC DNA]</scope>
    <source>
        <strain evidence="9">JCM 18326</strain>
    </source>
</reference>
<evidence type="ECO:0000256" key="5">
    <source>
        <dbReference type="RuleBase" id="RU362075"/>
    </source>
</evidence>
<feature type="chain" id="PRO_5046734757" evidence="6">
    <location>
        <begin position="25"/>
        <end position="496"/>
    </location>
</feature>
<dbReference type="PANTHER" id="PTHR43734">
    <property type="entry name" value="PHYTOENE DESATURASE"/>
    <property type="match status" value="1"/>
</dbReference>
<dbReference type="InterPro" id="IPR002937">
    <property type="entry name" value="Amino_oxidase"/>
</dbReference>
<dbReference type="SUPFAM" id="SSF51905">
    <property type="entry name" value="FAD/NAD(P)-binding domain"/>
    <property type="match status" value="1"/>
</dbReference>
<feature type="domain" description="Amine oxidase" evidence="7">
    <location>
        <begin position="15"/>
        <end position="483"/>
    </location>
</feature>
<proteinExistence type="inferred from homology"/>